<evidence type="ECO:0000256" key="1">
    <source>
        <dbReference type="SAM" id="MobiDB-lite"/>
    </source>
</evidence>
<sequence length="243" mass="27323">MSKPDGTTPPVPPSMTVSVSESSSDSSDVRPYTPQKKNKLSVSIVEDLTVQGNVLTRDEIERNQRQLKNSVSNVKIQNSEILKFKCQVLVLTQVLVKTYRARPLHDSHLKNNVSGEVVVNAPEYGDPCTTIEDCSDHRYNCLEDEFNTSRCLCNVFHKWLNDSVGCIQIVNTTDIMNETVHSEHDRADQAVSITPNIWDYCMSSGVVILPIRLGLRFCRYCSCPSRIVPAHMSSVLRPKTINR</sequence>
<evidence type="ECO:0000313" key="3">
    <source>
        <dbReference type="Proteomes" id="UP001154078"/>
    </source>
</evidence>
<keyword evidence="3" id="KW-1185">Reference proteome</keyword>
<name>A0A9P0FFA2_BRAAE</name>
<protein>
    <submittedName>
        <fullName evidence="2">Uncharacterized protein</fullName>
    </submittedName>
</protein>
<feature type="region of interest" description="Disordered" evidence="1">
    <location>
        <begin position="1"/>
        <end position="36"/>
    </location>
</feature>
<reference evidence="2" key="1">
    <citation type="submission" date="2021-12" db="EMBL/GenBank/DDBJ databases">
        <authorList>
            <person name="King R."/>
        </authorList>
    </citation>
    <scope>NUCLEOTIDE SEQUENCE</scope>
</reference>
<evidence type="ECO:0000313" key="2">
    <source>
        <dbReference type="EMBL" id="CAH0553728.1"/>
    </source>
</evidence>
<dbReference type="AlphaFoldDB" id="A0A9P0FFA2"/>
<accession>A0A9P0FFA2</accession>
<gene>
    <name evidence="2" type="ORF">MELIAE_LOCUS5651</name>
</gene>
<dbReference type="EMBL" id="OV121134">
    <property type="protein sequence ID" value="CAH0553728.1"/>
    <property type="molecule type" value="Genomic_DNA"/>
</dbReference>
<proteinExistence type="predicted"/>
<dbReference type="Proteomes" id="UP001154078">
    <property type="component" value="Chromosome 3"/>
</dbReference>
<dbReference type="OrthoDB" id="6740183at2759"/>
<feature type="compositionally biased region" description="Low complexity" evidence="1">
    <location>
        <begin position="14"/>
        <end position="26"/>
    </location>
</feature>
<organism evidence="2 3">
    <name type="scientific">Brassicogethes aeneus</name>
    <name type="common">Rape pollen beetle</name>
    <name type="synonym">Meligethes aeneus</name>
    <dbReference type="NCBI Taxonomy" id="1431903"/>
    <lineage>
        <taxon>Eukaryota</taxon>
        <taxon>Metazoa</taxon>
        <taxon>Ecdysozoa</taxon>
        <taxon>Arthropoda</taxon>
        <taxon>Hexapoda</taxon>
        <taxon>Insecta</taxon>
        <taxon>Pterygota</taxon>
        <taxon>Neoptera</taxon>
        <taxon>Endopterygota</taxon>
        <taxon>Coleoptera</taxon>
        <taxon>Polyphaga</taxon>
        <taxon>Cucujiformia</taxon>
        <taxon>Nitidulidae</taxon>
        <taxon>Meligethinae</taxon>
        <taxon>Brassicogethes</taxon>
    </lineage>
</organism>